<name>A0ACD1HIX5_9EURO</name>
<evidence type="ECO:0000313" key="1">
    <source>
        <dbReference type="EMBL" id="RAH73362.1"/>
    </source>
</evidence>
<keyword evidence="2" id="KW-1185">Reference proteome</keyword>
<accession>A0ACD1HIX5</accession>
<proteinExistence type="predicted"/>
<organism evidence="1 2">
    <name type="scientific">Aspergillus aculeatinus CBS 121060</name>
    <dbReference type="NCBI Taxonomy" id="1448322"/>
    <lineage>
        <taxon>Eukaryota</taxon>
        <taxon>Fungi</taxon>
        <taxon>Dikarya</taxon>
        <taxon>Ascomycota</taxon>
        <taxon>Pezizomycotina</taxon>
        <taxon>Eurotiomycetes</taxon>
        <taxon>Eurotiomycetidae</taxon>
        <taxon>Eurotiales</taxon>
        <taxon>Aspergillaceae</taxon>
        <taxon>Aspergillus</taxon>
        <taxon>Aspergillus subgen. Circumdati</taxon>
    </lineage>
</organism>
<gene>
    <name evidence="1" type="ORF">BO66DRAFT_388950</name>
</gene>
<evidence type="ECO:0000313" key="2">
    <source>
        <dbReference type="Proteomes" id="UP000249661"/>
    </source>
</evidence>
<dbReference type="EMBL" id="KZ824939">
    <property type="protein sequence ID" value="RAH73362.1"/>
    <property type="molecule type" value="Genomic_DNA"/>
</dbReference>
<sequence length="520" mass="57194">MADTLSEKPQQPQQQPSPPSTATTATTATTNPPSSSPTSIRILTLNCWGLKYIAKLRHERLTEIGRRLAIATPPPEIVGLQECWTQADYESIRQQTRHILPHGKFYHGGIWGAGLAILSRWPIEESSMVGYPLNGRPTAFFRGDWYVGKGVACARVRVGAAPQEVAEVFCTHLHAPYEREPNDSYICHRTAQAWEIAKLMRGAAERGHLVIGLGDFNMLPSSFAHRLIQAHSPVRDVWQVLHPDSSLGAAIDPVEQARGKPVPSARFNVTENGATCDGRFNTWRWSKEDQKRLLKKGEEIEVDPEAPCPRGKRLDYIFVGDGSGGGSGGGLRSPSVPQWTVKSVQLSMMERHPTLRCSLSDHFAVEAVITREEAQDQSAKLEAEGSSAAAAATAADGSSLAPNTTLEPETYDRIIEMIDKYVQRERSQRRWRLAHFVASVFVSIGCMVGVWWTGDHLPYVAFILLFVSTLNFGAGILDGLIGGLFMSSELRALKEFEWEVRNAKQIAEAAAAAGTSKRMG</sequence>
<reference evidence="1" key="1">
    <citation type="submission" date="2018-02" db="EMBL/GenBank/DDBJ databases">
        <title>The genomes of Aspergillus section Nigri reveals drivers in fungal speciation.</title>
        <authorList>
            <consortium name="DOE Joint Genome Institute"/>
            <person name="Vesth T.C."/>
            <person name="Nybo J."/>
            <person name="Theobald S."/>
            <person name="Brandl J."/>
            <person name="Frisvad J.C."/>
            <person name="Nielsen K.F."/>
            <person name="Lyhne E.K."/>
            <person name="Kogle M.E."/>
            <person name="Kuo A."/>
            <person name="Riley R."/>
            <person name="Clum A."/>
            <person name="Nolan M."/>
            <person name="Lipzen A."/>
            <person name="Salamov A."/>
            <person name="Henrissat B."/>
            <person name="Wiebenga A."/>
            <person name="De vries R.P."/>
            <person name="Grigoriev I.V."/>
            <person name="Mortensen U.H."/>
            <person name="Andersen M.R."/>
            <person name="Baker S.E."/>
        </authorList>
    </citation>
    <scope>NUCLEOTIDE SEQUENCE</scope>
    <source>
        <strain evidence="1">CBS 121060</strain>
    </source>
</reference>
<dbReference type="Proteomes" id="UP000249661">
    <property type="component" value="Unassembled WGS sequence"/>
</dbReference>
<protein>
    <submittedName>
        <fullName evidence="1">Inositol phosphosphingolipid phospholipase C</fullName>
    </submittedName>
</protein>